<organism evidence="10 11">
    <name type="scientific">Candidatus Portiera aleyrodidarum TV</name>
    <dbReference type="NCBI Taxonomy" id="1297582"/>
    <lineage>
        <taxon>Bacteria</taxon>
        <taxon>Pseudomonadati</taxon>
        <taxon>Pseudomonadota</taxon>
        <taxon>Gammaproteobacteria</taxon>
        <taxon>Candidatus Johnevansiales</taxon>
        <taxon>Candidatus Johnevansiaceae</taxon>
        <taxon>Candidatus Portiera</taxon>
    </lineage>
</organism>
<accession>A0A8D3X8K2</accession>
<sequence>MVNKKYLLIIKPKIIIGNLISILGGIFLSYKWNIKILLGSLLGIILIIASSCIINNYIDLDIDSIMLRTKTRVLVKEFSFIKKAINYAYILLIIGIIILYKITNILVICLSLIGILIYILMYSLYYKRNSAYSTLIGSLAGALPPIMGYCSISNKIDLAAIIILLIYWLWQIPHSYSIAILKKNEYMLVKLPVFPISKGLLKTKKHIIIYIILFIIAEIMLFLNGYTGYMYLILMTLISIYWLLIAILNYKSERFEVVTKKIFLISIFIIICFNLMIFIDVKKH</sequence>
<dbReference type="NCBIfam" id="NF003348">
    <property type="entry name" value="PRK04375.1-1"/>
    <property type="match status" value="1"/>
</dbReference>
<comment type="pathway">
    <text evidence="9">Porphyrin-containing compound metabolism; heme O biosynthesis; heme O from protoheme: step 1/1.</text>
</comment>
<dbReference type="NCBIfam" id="TIGR01473">
    <property type="entry name" value="cyoE_ctaB"/>
    <property type="match status" value="1"/>
</dbReference>
<dbReference type="GO" id="GO:0008495">
    <property type="term" value="F:protoheme IX farnesyltransferase activity"/>
    <property type="evidence" value="ECO:0007669"/>
    <property type="project" value="UniProtKB-UniRule"/>
</dbReference>
<evidence type="ECO:0000256" key="5">
    <source>
        <dbReference type="ARBA" id="ARBA00022989"/>
    </source>
</evidence>
<keyword evidence="6 9" id="KW-0350">Heme biosynthesis</keyword>
<evidence type="ECO:0000256" key="9">
    <source>
        <dbReference type="HAMAP-Rule" id="MF_00154"/>
    </source>
</evidence>
<reference evidence="10 11" key="1">
    <citation type="journal article" date="2013" name="Genome Biol. Evol.">
        <title>The evolution of genomic instability in the obligate endosymbionts of whiteflies.</title>
        <authorList>
            <person name="Sloan D.B."/>
            <person name="Moran N.A."/>
        </authorList>
    </citation>
    <scope>NUCLEOTIDE SEQUENCE [LARGE SCALE GENOMIC DNA]</scope>
    <source>
        <strain evidence="10 11">TV</strain>
    </source>
</reference>
<evidence type="ECO:0000256" key="2">
    <source>
        <dbReference type="ARBA" id="ARBA00022475"/>
    </source>
</evidence>
<evidence type="ECO:0000256" key="6">
    <source>
        <dbReference type="ARBA" id="ARBA00023133"/>
    </source>
</evidence>
<evidence type="ECO:0000256" key="3">
    <source>
        <dbReference type="ARBA" id="ARBA00022679"/>
    </source>
</evidence>
<dbReference type="GO" id="GO:0005886">
    <property type="term" value="C:plasma membrane"/>
    <property type="evidence" value="ECO:0007669"/>
    <property type="project" value="UniProtKB-SubCell"/>
</dbReference>
<keyword evidence="5 9" id="KW-1133">Transmembrane helix</keyword>
<feature type="transmembrane region" description="Helical" evidence="9">
    <location>
        <begin position="229"/>
        <end position="250"/>
    </location>
</feature>
<proteinExistence type="inferred from homology"/>
<gene>
    <name evidence="9 10" type="primary">cyoE</name>
    <name evidence="10" type="ORF">PalTV_151</name>
</gene>
<keyword evidence="4 9" id="KW-0812">Transmembrane</keyword>
<dbReference type="HAMAP" id="MF_00154">
    <property type="entry name" value="CyoE_CtaB"/>
    <property type="match status" value="1"/>
</dbReference>
<evidence type="ECO:0000256" key="7">
    <source>
        <dbReference type="ARBA" id="ARBA00023136"/>
    </source>
</evidence>
<keyword evidence="2 9" id="KW-1003">Cell membrane</keyword>
<comment type="function">
    <text evidence="9">Converts heme B (protoheme IX) to heme O by substitution of the vinyl group on carbon 2 of heme B porphyrin ring with a hydroxyethyl farnesyl side group.</text>
</comment>
<dbReference type="EC" id="2.5.1.141" evidence="9"/>
<dbReference type="CDD" id="cd13957">
    <property type="entry name" value="PT_UbiA_Cox10"/>
    <property type="match status" value="1"/>
</dbReference>
<keyword evidence="7 9" id="KW-0472">Membrane</keyword>
<comment type="catalytic activity">
    <reaction evidence="8 9">
        <text>heme b + (2E,6E)-farnesyl diphosphate + H2O = Fe(II)-heme o + diphosphate</text>
        <dbReference type="Rhea" id="RHEA:28070"/>
        <dbReference type="ChEBI" id="CHEBI:15377"/>
        <dbReference type="ChEBI" id="CHEBI:33019"/>
        <dbReference type="ChEBI" id="CHEBI:60344"/>
        <dbReference type="ChEBI" id="CHEBI:60530"/>
        <dbReference type="ChEBI" id="CHEBI:175763"/>
        <dbReference type="EC" id="2.5.1.141"/>
    </reaction>
</comment>
<dbReference type="GO" id="GO:0048034">
    <property type="term" value="P:heme O biosynthetic process"/>
    <property type="evidence" value="ECO:0007669"/>
    <property type="project" value="UniProtKB-UniRule"/>
</dbReference>
<dbReference type="EMBL" id="CP004358">
    <property type="protein sequence ID" value="AGI27141.1"/>
    <property type="molecule type" value="Genomic_DNA"/>
</dbReference>
<feature type="transmembrane region" description="Helical" evidence="9">
    <location>
        <begin position="158"/>
        <end position="181"/>
    </location>
</feature>
<dbReference type="Proteomes" id="UP000012083">
    <property type="component" value="Chromosome"/>
</dbReference>
<keyword evidence="3 9" id="KW-0808">Transferase</keyword>
<comment type="miscellaneous">
    <text evidence="9">Carbon 2 of the heme B porphyrin ring is defined according to the Fischer nomenclature.</text>
</comment>
<dbReference type="AlphaFoldDB" id="A0A8D3X8K2"/>
<dbReference type="RefSeq" id="WP_015482552.1">
    <property type="nucleotide sequence ID" value="NC_020831.1"/>
</dbReference>
<dbReference type="PANTHER" id="PTHR43448">
    <property type="entry name" value="PROTOHEME IX FARNESYLTRANSFERASE, MITOCHONDRIAL"/>
    <property type="match status" value="1"/>
</dbReference>
<name>A0A8D3X8K2_9GAMM</name>
<dbReference type="PANTHER" id="PTHR43448:SF2">
    <property type="entry name" value="PROTOHEME IX FARNESYLTRANSFERASE, MITOCHONDRIAL"/>
    <property type="match status" value="1"/>
</dbReference>
<feature type="transmembrane region" description="Helical" evidence="9">
    <location>
        <begin position="105"/>
        <end position="125"/>
    </location>
</feature>
<evidence type="ECO:0000313" key="11">
    <source>
        <dbReference type="Proteomes" id="UP000012083"/>
    </source>
</evidence>
<evidence type="ECO:0000256" key="4">
    <source>
        <dbReference type="ARBA" id="ARBA00022692"/>
    </source>
</evidence>
<dbReference type="Pfam" id="PF01040">
    <property type="entry name" value="UbiA"/>
    <property type="match status" value="1"/>
</dbReference>
<comment type="similarity">
    <text evidence="9">Belongs to the UbiA prenyltransferase family. Protoheme IX farnesyltransferase subfamily.</text>
</comment>
<protein>
    <recommendedName>
        <fullName evidence="9">Protoheme IX farnesyltransferase</fullName>
        <ecNumber evidence="9">2.5.1.141</ecNumber>
    </recommendedName>
    <alternativeName>
        <fullName evidence="9">Heme B farnesyltransferase</fullName>
    </alternativeName>
    <alternativeName>
        <fullName evidence="9">Heme O synthase</fullName>
    </alternativeName>
</protein>
<comment type="subcellular location">
    <subcellularLocation>
        <location evidence="9">Cell membrane</location>
        <topology evidence="9">Multi-pass membrane protein</topology>
    </subcellularLocation>
    <subcellularLocation>
        <location evidence="1">Membrane</location>
        <topology evidence="1">Multi-pass membrane protein</topology>
    </subcellularLocation>
</comment>
<feature type="transmembrane region" description="Helical" evidence="9">
    <location>
        <begin position="79"/>
        <end position="99"/>
    </location>
</feature>
<evidence type="ECO:0000256" key="1">
    <source>
        <dbReference type="ARBA" id="ARBA00004141"/>
    </source>
</evidence>
<dbReference type="KEGG" id="pld:PalTV_151"/>
<dbReference type="InterPro" id="IPR006369">
    <property type="entry name" value="Protohaem_IX_farnesylTrfase"/>
</dbReference>
<dbReference type="Gene3D" id="1.10.357.140">
    <property type="entry name" value="UbiA prenyltransferase"/>
    <property type="match status" value="1"/>
</dbReference>
<feature type="transmembrane region" description="Helical" evidence="9">
    <location>
        <begin position="207"/>
        <end position="223"/>
    </location>
</feature>
<feature type="transmembrane region" description="Helical" evidence="9">
    <location>
        <begin position="132"/>
        <end position="152"/>
    </location>
</feature>
<dbReference type="InterPro" id="IPR044878">
    <property type="entry name" value="UbiA_sf"/>
</dbReference>
<feature type="transmembrane region" description="Helical" evidence="9">
    <location>
        <begin position="262"/>
        <end position="279"/>
    </location>
</feature>
<dbReference type="UniPathway" id="UPA00834">
    <property type="reaction ID" value="UER00712"/>
</dbReference>
<evidence type="ECO:0000313" key="10">
    <source>
        <dbReference type="EMBL" id="AGI27141.1"/>
    </source>
</evidence>
<dbReference type="InterPro" id="IPR000537">
    <property type="entry name" value="UbiA_prenyltransferase"/>
</dbReference>
<feature type="transmembrane region" description="Helical" evidence="9">
    <location>
        <begin position="36"/>
        <end position="58"/>
    </location>
</feature>
<feature type="transmembrane region" description="Helical" evidence="9">
    <location>
        <begin position="12"/>
        <end position="30"/>
    </location>
</feature>
<evidence type="ECO:0000256" key="8">
    <source>
        <dbReference type="ARBA" id="ARBA00047690"/>
    </source>
</evidence>